<evidence type="ECO:0000256" key="6">
    <source>
        <dbReference type="ARBA" id="ARBA00023187"/>
    </source>
</evidence>
<keyword evidence="3 8" id="KW-0479">Metal-binding</keyword>
<dbReference type="GO" id="GO:0000349">
    <property type="term" value="P:generation of catalytic spliceosome for first transesterification step"/>
    <property type="evidence" value="ECO:0007669"/>
    <property type="project" value="UniProtKB-UniRule"/>
</dbReference>
<feature type="binding site" evidence="8">
    <location>
        <position position="78"/>
    </location>
    <ligand>
        <name>Zn(2+)</name>
        <dbReference type="ChEBI" id="CHEBI:29105"/>
    </ligand>
</feature>
<feature type="binding site" evidence="8">
    <location>
        <position position="44"/>
    </location>
    <ligand>
        <name>Zn(2+)</name>
        <dbReference type="ChEBI" id="CHEBI:29105"/>
    </ligand>
</feature>
<accession>A0A0D2X5Q3</accession>
<keyword evidence="7 8" id="KW-0539">Nucleus</keyword>
<keyword evidence="2" id="KW-0507">mRNA processing</keyword>
<comment type="function">
    <text evidence="8">Part of the spliceosome which catalyzes two sequential transesterification reactions, first the excision of the non-coding intron from pre-mRNA and then the ligation of the coding exons to form the mature mRNA. Plays a role in stabilizing the structure of the spliceosome catalytic core and docking of the branch helix into the active site, producing 5'-exon and lariat intron-3'-intermediates.</text>
</comment>
<dbReference type="EMBL" id="KE346377">
    <property type="protein sequence ID" value="KJE98209.1"/>
    <property type="molecule type" value="Genomic_DNA"/>
</dbReference>
<dbReference type="HAMAP" id="MF_03226">
    <property type="entry name" value="YJU2"/>
    <property type="match status" value="1"/>
</dbReference>
<feature type="binding site" evidence="8">
    <location>
        <position position="41"/>
    </location>
    <ligand>
        <name>Zn(2+)</name>
        <dbReference type="ChEBI" id="CHEBI:29105"/>
    </ligand>
</feature>
<feature type="region of interest" description="Disordered" evidence="9">
    <location>
        <begin position="354"/>
        <end position="376"/>
    </location>
</feature>
<evidence type="ECO:0000256" key="3">
    <source>
        <dbReference type="ARBA" id="ARBA00022723"/>
    </source>
</evidence>
<dbReference type="InterPro" id="IPR007590">
    <property type="entry name" value="Saf4/Yju2"/>
</dbReference>
<evidence type="ECO:0000256" key="5">
    <source>
        <dbReference type="ARBA" id="ARBA00022833"/>
    </source>
</evidence>
<dbReference type="RefSeq" id="XP_004342462.2">
    <property type="nucleotide sequence ID" value="XM_004342413.2"/>
</dbReference>
<keyword evidence="4 8" id="KW-0747">Spliceosome</keyword>
<name>A0A0D2X5Q3_CAPO3</name>
<dbReference type="Proteomes" id="UP000008743">
    <property type="component" value="Unassembled WGS sequence"/>
</dbReference>
<keyword evidence="6" id="KW-0508">mRNA splicing</keyword>
<comment type="similarity">
    <text evidence="8">Belongs to the CWC16 family. YJU2 subfamily.</text>
</comment>
<evidence type="ECO:0000256" key="1">
    <source>
        <dbReference type="ARBA" id="ARBA00004123"/>
    </source>
</evidence>
<organism evidence="10 11">
    <name type="scientific">Capsaspora owczarzaki (strain ATCC 30864)</name>
    <dbReference type="NCBI Taxonomy" id="595528"/>
    <lineage>
        <taxon>Eukaryota</taxon>
        <taxon>Filasterea</taxon>
        <taxon>Capsaspora</taxon>
    </lineage>
</organism>
<gene>
    <name evidence="10" type="ORF">CAOG_008207</name>
</gene>
<evidence type="ECO:0000256" key="4">
    <source>
        <dbReference type="ARBA" id="ARBA00022728"/>
    </source>
</evidence>
<dbReference type="PANTHER" id="PTHR12111">
    <property type="entry name" value="SPLICING FACTOR YJU2"/>
    <property type="match status" value="1"/>
</dbReference>
<keyword evidence="5 8" id="KW-0862">Zinc</keyword>
<dbReference type="PhylomeDB" id="A0A0D2X5Q3"/>
<evidence type="ECO:0000313" key="10">
    <source>
        <dbReference type="EMBL" id="KJE98209.1"/>
    </source>
</evidence>
<dbReference type="InParanoid" id="A0A0D2X5Q3"/>
<evidence type="ECO:0000256" key="2">
    <source>
        <dbReference type="ARBA" id="ARBA00022664"/>
    </source>
</evidence>
<dbReference type="InterPro" id="IPR043701">
    <property type="entry name" value="Yju2"/>
</dbReference>
<keyword evidence="11" id="KW-1185">Reference proteome</keyword>
<evidence type="ECO:0000256" key="8">
    <source>
        <dbReference type="HAMAP-Rule" id="MF_03226"/>
    </source>
</evidence>
<comment type="subcellular location">
    <subcellularLocation>
        <location evidence="1 8">Nucleus</location>
    </subcellularLocation>
</comment>
<evidence type="ECO:0000313" key="11">
    <source>
        <dbReference type="Proteomes" id="UP000008743"/>
    </source>
</evidence>
<dbReference type="GO" id="GO:0071006">
    <property type="term" value="C:U2-type catalytic step 1 spliceosome"/>
    <property type="evidence" value="ECO:0007669"/>
    <property type="project" value="UniProtKB-UniRule"/>
</dbReference>
<feature type="region of interest" description="Disordered" evidence="9">
    <location>
        <begin position="239"/>
        <end position="258"/>
    </location>
</feature>
<dbReference type="PANTHER" id="PTHR12111:SF1">
    <property type="entry name" value="SPLICING FACTOR YJU2"/>
    <property type="match status" value="1"/>
</dbReference>
<dbReference type="FunCoup" id="A0A0D2X5Q3">
    <property type="interactions" value="337"/>
</dbReference>
<feature type="binding site" evidence="8">
    <location>
        <position position="81"/>
    </location>
    <ligand>
        <name>Zn(2+)</name>
        <dbReference type="ChEBI" id="CHEBI:29105"/>
    </ligand>
</feature>
<dbReference type="eggNOG" id="KOG2989">
    <property type="taxonomic scope" value="Eukaryota"/>
</dbReference>
<proteinExistence type="inferred from homology"/>
<dbReference type="STRING" id="595528.A0A0D2X5Q3"/>
<comment type="subunit">
    <text evidence="8">Component of the spliceosome. Present in the activated B complex, the catalytically activated B* complex which catalyzes the branching, the catalytic step 1 C complex catalyzing the exon ligation, and the postcatalytic P complex containing the ligated exons (mRNA) and the excised lariat intron.</text>
</comment>
<sequence length="376" mass="40926">MAERKVLNKYYPPDFDPSKLPRQQKKAQCKVRLMAPCNMWCNVCGNYIYKGLKFNARKETVAGESYLGIKVFRFYIRCPRCASECTFKTDPEHSDYVAEINLTRNLEPWREKLAREDEERKKRLADEEDNPMKALENRTLDSRREMELIEALEDIRDTNARHGRVDHNAMLDHYAKLQQQDLERQELEDETLVQNVFRKGAGAAGSLNSGPGGVKRRLAELQNSNGGAAKSALDGLDSEGYLNFSDDDDDDEDDDADSGIVVEDGLANVFSRAAAGAQPASNVLTGETSAAATHDAKRPKIEGFDAGPDKLIATGVTKLVGLVKKKTATTETAAKPAAPVAGGAASVSAPLLATSSAKPAPGGLSLLGGYASDDDE</sequence>
<dbReference type="Pfam" id="PF04502">
    <property type="entry name" value="Saf4_Yju2"/>
    <property type="match status" value="1"/>
</dbReference>
<evidence type="ECO:0000256" key="9">
    <source>
        <dbReference type="SAM" id="MobiDB-lite"/>
    </source>
</evidence>
<dbReference type="AlphaFoldDB" id="A0A0D2X5Q3"/>
<feature type="compositionally biased region" description="Acidic residues" evidence="9">
    <location>
        <begin position="245"/>
        <end position="257"/>
    </location>
</feature>
<evidence type="ECO:0000256" key="7">
    <source>
        <dbReference type="ARBA" id="ARBA00023242"/>
    </source>
</evidence>
<dbReference type="OrthoDB" id="674963at2759"/>
<dbReference type="GO" id="GO:0046872">
    <property type="term" value="F:metal ion binding"/>
    <property type="evidence" value="ECO:0007669"/>
    <property type="project" value="UniProtKB-KW"/>
</dbReference>
<protein>
    <recommendedName>
        <fullName evidence="8">Splicing factor YJU2</fullName>
    </recommendedName>
</protein>
<reference evidence="11" key="1">
    <citation type="submission" date="2011-02" db="EMBL/GenBank/DDBJ databases">
        <title>The Genome Sequence of Capsaspora owczarzaki ATCC 30864.</title>
        <authorList>
            <person name="Russ C."/>
            <person name="Cuomo C."/>
            <person name="Burger G."/>
            <person name="Gray M.W."/>
            <person name="Holland P.W.H."/>
            <person name="King N."/>
            <person name="Lang F.B.F."/>
            <person name="Roger A.J."/>
            <person name="Ruiz-Trillo I."/>
            <person name="Young S.K."/>
            <person name="Zeng Q."/>
            <person name="Gargeya S."/>
            <person name="Alvarado L."/>
            <person name="Berlin A."/>
            <person name="Chapman S.B."/>
            <person name="Chen Z."/>
            <person name="Freedman E."/>
            <person name="Gellesch M."/>
            <person name="Goldberg J."/>
            <person name="Griggs A."/>
            <person name="Gujja S."/>
            <person name="Heilman E."/>
            <person name="Heiman D."/>
            <person name="Howarth C."/>
            <person name="Mehta T."/>
            <person name="Neiman D."/>
            <person name="Pearson M."/>
            <person name="Roberts A."/>
            <person name="Saif S."/>
            <person name="Shea T."/>
            <person name="Shenoy N."/>
            <person name="Sisk P."/>
            <person name="Stolte C."/>
            <person name="Sykes S."/>
            <person name="White J."/>
            <person name="Yandava C."/>
            <person name="Haas B."/>
            <person name="Nusbaum C."/>
            <person name="Birren B."/>
        </authorList>
    </citation>
    <scope>NUCLEOTIDE SEQUENCE</scope>
    <source>
        <strain evidence="11">ATCC 30864</strain>
    </source>
</reference>